<gene>
    <name evidence="1" type="ORF">DERYTH_LOCUS12399</name>
</gene>
<dbReference type="EMBL" id="CAJVPY010008094">
    <property type="protein sequence ID" value="CAG8691342.1"/>
    <property type="molecule type" value="Genomic_DNA"/>
</dbReference>
<reference evidence="1" key="1">
    <citation type="submission" date="2021-06" db="EMBL/GenBank/DDBJ databases">
        <authorList>
            <person name="Kallberg Y."/>
            <person name="Tangrot J."/>
            <person name="Rosling A."/>
        </authorList>
    </citation>
    <scope>NUCLEOTIDE SEQUENCE</scope>
    <source>
        <strain evidence="1">MA453B</strain>
    </source>
</reference>
<dbReference type="Proteomes" id="UP000789405">
    <property type="component" value="Unassembled WGS sequence"/>
</dbReference>
<accession>A0A9N9ERA3</accession>
<proteinExistence type="predicted"/>
<dbReference type="OrthoDB" id="2429086at2759"/>
<protein>
    <submittedName>
        <fullName evidence="1">17455_t:CDS:1</fullName>
    </submittedName>
</protein>
<feature type="non-terminal residue" evidence="1">
    <location>
        <position position="101"/>
    </location>
</feature>
<evidence type="ECO:0000313" key="2">
    <source>
        <dbReference type="Proteomes" id="UP000789405"/>
    </source>
</evidence>
<dbReference type="AlphaFoldDB" id="A0A9N9ERA3"/>
<organism evidence="1 2">
    <name type="scientific">Dentiscutata erythropus</name>
    <dbReference type="NCBI Taxonomy" id="1348616"/>
    <lineage>
        <taxon>Eukaryota</taxon>
        <taxon>Fungi</taxon>
        <taxon>Fungi incertae sedis</taxon>
        <taxon>Mucoromycota</taxon>
        <taxon>Glomeromycotina</taxon>
        <taxon>Glomeromycetes</taxon>
        <taxon>Diversisporales</taxon>
        <taxon>Gigasporaceae</taxon>
        <taxon>Dentiscutata</taxon>
    </lineage>
</organism>
<keyword evidence="2" id="KW-1185">Reference proteome</keyword>
<evidence type="ECO:0000313" key="1">
    <source>
        <dbReference type="EMBL" id="CAG8691342.1"/>
    </source>
</evidence>
<comment type="caution">
    <text evidence="1">The sequence shown here is derived from an EMBL/GenBank/DDBJ whole genome shotgun (WGS) entry which is preliminary data.</text>
</comment>
<sequence length="101" mass="11155">RSGDGGIDIRGSMYGISFGAQWPAIVRELRGALALISNWVLGVIVIPSKRIYLNGKWVNGYSRDAYDTANKLGIVLTDLNDIYLDIKRAVASLRDLIEFTP</sequence>
<name>A0A9N9ERA3_9GLOM</name>